<keyword evidence="2" id="KW-1185">Reference proteome</keyword>
<dbReference type="EMBL" id="JARAKF010000002">
    <property type="protein sequence ID" value="MDU9001091.1"/>
    <property type="molecule type" value="Genomic_DNA"/>
</dbReference>
<sequence length="48" mass="5017">MTACLTQVVGTDGRNTAAGASYEQAHPAILAWTQNSALDRGANELQRG</sequence>
<accession>A0ABU3V4I4</accession>
<protein>
    <submittedName>
        <fullName evidence="1">Uncharacterized protein</fullName>
    </submittedName>
</protein>
<evidence type="ECO:0000313" key="2">
    <source>
        <dbReference type="Proteomes" id="UP001257627"/>
    </source>
</evidence>
<name>A0ABU3V4I4_9ACTN</name>
<proteinExistence type="predicted"/>
<dbReference type="RefSeq" id="WP_316738333.1">
    <property type="nucleotide sequence ID" value="NZ_CP107955.1"/>
</dbReference>
<gene>
    <name evidence="1" type="ORF">PU648_54330</name>
</gene>
<dbReference type="Proteomes" id="UP001257627">
    <property type="component" value="Unassembled WGS sequence"/>
</dbReference>
<comment type="caution">
    <text evidence="1">The sequence shown here is derived from an EMBL/GenBank/DDBJ whole genome shotgun (WGS) entry which is preliminary data.</text>
</comment>
<organism evidence="1 2">
    <name type="scientific">Streptomyces mirabilis</name>
    <dbReference type="NCBI Taxonomy" id="68239"/>
    <lineage>
        <taxon>Bacteria</taxon>
        <taxon>Bacillati</taxon>
        <taxon>Actinomycetota</taxon>
        <taxon>Actinomycetes</taxon>
        <taxon>Kitasatosporales</taxon>
        <taxon>Streptomycetaceae</taxon>
        <taxon>Streptomyces</taxon>
    </lineage>
</organism>
<reference evidence="1 2" key="1">
    <citation type="submission" date="2023-02" db="EMBL/GenBank/DDBJ databases">
        <authorList>
            <person name="Maleckis M."/>
        </authorList>
    </citation>
    <scope>NUCLEOTIDE SEQUENCE [LARGE SCALE GENOMIC DNA]</scope>
    <source>
        <strain evidence="1 2">P8-A2</strain>
    </source>
</reference>
<evidence type="ECO:0000313" key="1">
    <source>
        <dbReference type="EMBL" id="MDU9001091.1"/>
    </source>
</evidence>